<accession>A0A0N9HYF7</accession>
<feature type="transmembrane region" description="Helical" evidence="6">
    <location>
        <begin position="312"/>
        <end position="334"/>
    </location>
</feature>
<evidence type="ECO:0000256" key="1">
    <source>
        <dbReference type="ARBA" id="ARBA00004651"/>
    </source>
</evidence>
<dbReference type="InterPro" id="IPR050189">
    <property type="entry name" value="MFS_Efflux_Transporters"/>
</dbReference>
<protein>
    <recommendedName>
        <fullName evidence="7">Major facilitator superfamily (MFS) profile domain-containing protein</fullName>
    </recommendedName>
</protein>
<dbReference type="GO" id="GO:0022857">
    <property type="term" value="F:transmembrane transporter activity"/>
    <property type="evidence" value="ECO:0007669"/>
    <property type="project" value="InterPro"/>
</dbReference>
<proteinExistence type="predicted"/>
<feature type="transmembrane region" description="Helical" evidence="6">
    <location>
        <begin position="118"/>
        <end position="141"/>
    </location>
</feature>
<reference evidence="8 9" key="1">
    <citation type="submission" date="2015-07" db="EMBL/GenBank/DDBJ databases">
        <title>Genome sequencing of Kibdelosporangium phytohabitans.</title>
        <authorList>
            <person name="Qin S."/>
            <person name="Xing K."/>
        </authorList>
    </citation>
    <scope>NUCLEOTIDE SEQUENCE [LARGE SCALE GENOMIC DNA]</scope>
    <source>
        <strain evidence="8 9">KLBMP1111</strain>
    </source>
</reference>
<dbReference type="KEGG" id="kphy:AOZ06_29905"/>
<sequence length="364" mass="36828">MIAVTFGLARYGYGLLLPDMQSHLRISADVAGLISSSAYLAYLAANFLVVWLTVRLGPRWTLGAAAGLAAAGMTVIAVADGPMLLATGVMVAGAAAGLAFPPYADIVDAEVPRVRRALAWSTISSGTGWGVALAGPIAVVAGQNWRVAWLVFVALAIGVGFLAVLRTPSRRGIAGPSVKLNWSWFVCPRSGPLLASAVLVGLGSSVWWSFSVDAMREAGIATTWARIVYAVCGAASLLASLSGSVFTRLGLRAGYRIGVVLLAVALLLLGAGTGQLALVVIAAVLFGASYAAVVAAQGLWSAEVFAERPSAGLAAINTALTIGTIIGPATAGLLVGQVGYPVVLLAAAACCALGLTCAPARQAA</sequence>
<feature type="transmembrane region" description="Helical" evidence="6">
    <location>
        <begin position="60"/>
        <end position="79"/>
    </location>
</feature>
<dbReference type="InterPro" id="IPR036259">
    <property type="entry name" value="MFS_trans_sf"/>
</dbReference>
<dbReference type="SUPFAM" id="SSF103473">
    <property type="entry name" value="MFS general substrate transporter"/>
    <property type="match status" value="1"/>
</dbReference>
<organism evidence="8 9">
    <name type="scientific">Kibdelosporangium phytohabitans</name>
    <dbReference type="NCBI Taxonomy" id="860235"/>
    <lineage>
        <taxon>Bacteria</taxon>
        <taxon>Bacillati</taxon>
        <taxon>Actinomycetota</taxon>
        <taxon>Actinomycetes</taxon>
        <taxon>Pseudonocardiales</taxon>
        <taxon>Pseudonocardiaceae</taxon>
        <taxon>Kibdelosporangium</taxon>
    </lineage>
</organism>
<dbReference type="PROSITE" id="PS50850">
    <property type="entry name" value="MFS"/>
    <property type="match status" value="1"/>
</dbReference>
<evidence type="ECO:0000259" key="7">
    <source>
        <dbReference type="PROSITE" id="PS50850"/>
    </source>
</evidence>
<dbReference type="Pfam" id="PF07690">
    <property type="entry name" value="MFS_1"/>
    <property type="match status" value="1"/>
</dbReference>
<feature type="domain" description="Major facilitator superfamily (MFS) profile" evidence="7">
    <location>
        <begin position="1"/>
        <end position="364"/>
    </location>
</feature>
<keyword evidence="3 6" id="KW-0812">Transmembrane</keyword>
<name>A0A0N9HYF7_9PSEU</name>
<dbReference type="AlphaFoldDB" id="A0A0N9HYF7"/>
<dbReference type="InterPro" id="IPR020846">
    <property type="entry name" value="MFS_dom"/>
</dbReference>
<dbReference type="Gene3D" id="1.20.1250.20">
    <property type="entry name" value="MFS general substrate transporter like domains"/>
    <property type="match status" value="2"/>
</dbReference>
<keyword evidence="5 6" id="KW-0472">Membrane</keyword>
<feature type="transmembrane region" description="Helical" evidence="6">
    <location>
        <begin position="147"/>
        <end position="165"/>
    </location>
</feature>
<feature type="transmembrane region" description="Helical" evidence="6">
    <location>
        <begin position="277"/>
        <end position="300"/>
    </location>
</feature>
<evidence type="ECO:0000256" key="6">
    <source>
        <dbReference type="SAM" id="Phobius"/>
    </source>
</evidence>
<dbReference type="STRING" id="860235.AOZ06_29905"/>
<keyword evidence="4 6" id="KW-1133">Transmembrane helix</keyword>
<dbReference type="Proteomes" id="UP000063699">
    <property type="component" value="Chromosome"/>
</dbReference>
<feature type="transmembrane region" description="Helical" evidence="6">
    <location>
        <begin position="186"/>
        <end position="207"/>
    </location>
</feature>
<dbReference type="InterPro" id="IPR011701">
    <property type="entry name" value="MFS"/>
</dbReference>
<dbReference type="EMBL" id="CP012752">
    <property type="protein sequence ID" value="ALG10549.1"/>
    <property type="molecule type" value="Genomic_DNA"/>
</dbReference>
<feature type="transmembrane region" description="Helical" evidence="6">
    <location>
        <begin position="227"/>
        <end position="246"/>
    </location>
</feature>
<evidence type="ECO:0000256" key="2">
    <source>
        <dbReference type="ARBA" id="ARBA00022475"/>
    </source>
</evidence>
<dbReference type="GO" id="GO:0005886">
    <property type="term" value="C:plasma membrane"/>
    <property type="evidence" value="ECO:0007669"/>
    <property type="project" value="UniProtKB-SubCell"/>
</dbReference>
<evidence type="ECO:0000256" key="4">
    <source>
        <dbReference type="ARBA" id="ARBA00022989"/>
    </source>
</evidence>
<feature type="transmembrane region" description="Helical" evidence="6">
    <location>
        <begin position="85"/>
        <end position="106"/>
    </location>
</feature>
<keyword evidence="9" id="KW-1185">Reference proteome</keyword>
<feature type="transmembrane region" description="Helical" evidence="6">
    <location>
        <begin position="340"/>
        <end position="360"/>
    </location>
</feature>
<feature type="transmembrane region" description="Helical" evidence="6">
    <location>
        <begin position="30"/>
        <end position="53"/>
    </location>
</feature>
<dbReference type="PANTHER" id="PTHR43124:SF3">
    <property type="entry name" value="CHLORAMPHENICOL EFFLUX PUMP RV0191"/>
    <property type="match status" value="1"/>
</dbReference>
<evidence type="ECO:0000313" key="8">
    <source>
        <dbReference type="EMBL" id="ALG10549.1"/>
    </source>
</evidence>
<evidence type="ECO:0000256" key="5">
    <source>
        <dbReference type="ARBA" id="ARBA00023136"/>
    </source>
</evidence>
<evidence type="ECO:0000313" key="9">
    <source>
        <dbReference type="Proteomes" id="UP000063699"/>
    </source>
</evidence>
<feature type="transmembrane region" description="Helical" evidence="6">
    <location>
        <begin position="253"/>
        <end position="271"/>
    </location>
</feature>
<evidence type="ECO:0000256" key="3">
    <source>
        <dbReference type="ARBA" id="ARBA00022692"/>
    </source>
</evidence>
<keyword evidence="2" id="KW-1003">Cell membrane</keyword>
<gene>
    <name evidence="8" type="ORF">AOZ06_29905</name>
</gene>
<comment type="subcellular location">
    <subcellularLocation>
        <location evidence="1">Cell membrane</location>
        <topology evidence="1">Multi-pass membrane protein</topology>
    </subcellularLocation>
</comment>
<dbReference type="PANTHER" id="PTHR43124">
    <property type="entry name" value="PURINE EFFLUX PUMP PBUE"/>
    <property type="match status" value="1"/>
</dbReference>